<keyword evidence="12" id="KW-1185">Reference proteome</keyword>
<dbReference type="OrthoDB" id="9763983at2"/>
<evidence type="ECO:0000256" key="9">
    <source>
        <dbReference type="HAMAP-Rule" id="MF_00212"/>
    </source>
</evidence>
<dbReference type="PANTHER" id="PTHR43104">
    <property type="entry name" value="L-2-HYDROXYGLUTARATE DEHYDROGENASE, MITOCHONDRIAL"/>
    <property type="match status" value="1"/>
</dbReference>
<dbReference type="NCBIfam" id="TIGR01320">
    <property type="entry name" value="mal_quin_oxido"/>
    <property type="match status" value="1"/>
</dbReference>
<dbReference type="Gene3D" id="3.50.50.60">
    <property type="entry name" value="FAD/NAD(P)-binding domain"/>
    <property type="match status" value="1"/>
</dbReference>
<comment type="pathway">
    <text evidence="3 9">Carbohydrate metabolism; tricarboxylic acid cycle; oxaloacetate from (S)-malate (quinone route): step 1/1.</text>
</comment>
<reference evidence="12" key="1">
    <citation type="submission" date="2017-01" db="EMBL/GenBank/DDBJ databases">
        <authorList>
            <person name="Varghese N."/>
            <person name="Submissions S."/>
        </authorList>
    </citation>
    <scope>NUCLEOTIDE SEQUENCE [LARGE SCALE GENOMIC DNA]</scope>
    <source>
        <strain evidence="12">DSM 24913</strain>
    </source>
</reference>
<evidence type="ECO:0000256" key="2">
    <source>
        <dbReference type="ARBA" id="ARBA00001974"/>
    </source>
</evidence>
<sequence>MATNKVDALLVGSGVMSTTLATLLKKLDSSLNILMVERLDQVAAESTDGWNNAGTGHAGYCELNYTPQSADGDVAIERALTINANYEISQQLWSSLVESGDLPSPDQFINSTPHISFVWGKENVEFLRKRYEKLKDHHLFADIEYSEDTRTLTEWMPLVMGERVDGEPVAATRVAYGADVDFGSLTRNMVASLEKQNGFDLRLGHEVTALKKNGGNNWHVTIKNRSTGKKEAITAGFVFLGAGGGALPLLQKSDIPESKGYGGFPVSGQWLVCQNEDVIKQHHAKVYGKAAIGAPPMSVPHLDTRIINGKPALLFGPYAGFTTQFLKAGSRLDLLKSVSANNLKPMIDVGLNNMDLTRYLISEVMQSHKDRVATLQQYLPSAKAEDWTLAHAGQRVQIIKKDEKGRGKLEFGTELVAAEDGTLAALLGASPGASVAAQAMIEVLERCFRMRMDGGWKSKLKALVPSYGESLVDNAHLLQDIRRHTLTTLGLQAVAGKETSGETHHQERQEQRRSFG</sequence>
<dbReference type="GO" id="GO:0006099">
    <property type="term" value="P:tricarboxylic acid cycle"/>
    <property type="evidence" value="ECO:0007669"/>
    <property type="project" value="UniProtKB-UniRule"/>
</dbReference>
<dbReference type="AlphaFoldDB" id="A0A1N7M8Z3"/>
<dbReference type="Pfam" id="PF06039">
    <property type="entry name" value="Mqo"/>
    <property type="match status" value="1"/>
</dbReference>
<dbReference type="NCBIfam" id="NF009875">
    <property type="entry name" value="PRK13339.1"/>
    <property type="match status" value="1"/>
</dbReference>
<dbReference type="EMBL" id="FTOH01000005">
    <property type="protein sequence ID" value="SIS82585.1"/>
    <property type="molecule type" value="Genomic_DNA"/>
</dbReference>
<evidence type="ECO:0000256" key="5">
    <source>
        <dbReference type="ARBA" id="ARBA00022532"/>
    </source>
</evidence>
<gene>
    <name evidence="9" type="primary">mqo</name>
    <name evidence="11" type="ORF">SAMN05421686_10536</name>
</gene>
<comment type="catalytic activity">
    <reaction evidence="1 9">
        <text>(S)-malate + a quinone = a quinol + oxaloacetate</text>
        <dbReference type="Rhea" id="RHEA:46012"/>
        <dbReference type="ChEBI" id="CHEBI:15589"/>
        <dbReference type="ChEBI" id="CHEBI:16452"/>
        <dbReference type="ChEBI" id="CHEBI:24646"/>
        <dbReference type="ChEBI" id="CHEBI:132124"/>
        <dbReference type="EC" id="1.1.5.4"/>
    </reaction>
</comment>
<protein>
    <recommendedName>
        <fullName evidence="9">Probable malate:quinone oxidoreductase</fullName>
        <ecNumber evidence="9">1.1.5.4</ecNumber>
    </recommendedName>
    <alternativeName>
        <fullName evidence="9">MQO</fullName>
    </alternativeName>
    <alternativeName>
        <fullName evidence="9">Malate dehydrogenase [quinone]</fullName>
    </alternativeName>
</protein>
<evidence type="ECO:0000256" key="7">
    <source>
        <dbReference type="ARBA" id="ARBA00022827"/>
    </source>
</evidence>
<proteinExistence type="inferred from homology"/>
<dbReference type="HAMAP" id="MF_00212">
    <property type="entry name" value="MQO"/>
    <property type="match status" value="1"/>
</dbReference>
<dbReference type="NCBIfam" id="NF003606">
    <property type="entry name" value="PRK05257.2-1"/>
    <property type="match status" value="1"/>
</dbReference>
<dbReference type="SUPFAM" id="SSF51905">
    <property type="entry name" value="FAD/NAD(P)-binding domain"/>
    <property type="match status" value="1"/>
</dbReference>
<dbReference type="InterPro" id="IPR006231">
    <property type="entry name" value="MQO"/>
</dbReference>
<feature type="compositionally biased region" description="Basic and acidic residues" evidence="10">
    <location>
        <begin position="499"/>
        <end position="516"/>
    </location>
</feature>
<evidence type="ECO:0000256" key="4">
    <source>
        <dbReference type="ARBA" id="ARBA00006389"/>
    </source>
</evidence>
<keyword evidence="8 9" id="KW-0560">Oxidoreductase</keyword>
<name>A0A1N7M8Z3_9GAMM</name>
<dbReference type="NCBIfam" id="NF003611">
    <property type="entry name" value="PRK05257.3-2"/>
    <property type="match status" value="1"/>
</dbReference>
<dbReference type="PANTHER" id="PTHR43104:SF2">
    <property type="entry name" value="L-2-HYDROXYGLUTARATE DEHYDROGENASE, MITOCHONDRIAL"/>
    <property type="match status" value="1"/>
</dbReference>
<evidence type="ECO:0000256" key="8">
    <source>
        <dbReference type="ARBA" id="ARBA00023002"/>
    </source>
</evidence>
<keyword evidence="5 9" id="KW-0816">Tricarboxylic acid cycle</keyword>
<dbReference type="EC" id="1.1.5.4" evidence="9"/>
<dbReference type="Proteomes" id="UP000185639">
    <property type="component" value="Unassembled WGS sequence"/>
</dbReference>
<organism evidence="11 12">
    <name type="scientific">Thalassolituus maritimus</name>
    <dbReference type="NCBI Taxonomy" id="484498"/>
    <lineage>
        <taxon>Bacteria</taxon>
        <taxon>Pseudomonadati</taxon>
        <taxon>Pseudomonadota</taxon>
        <taxon>Gammaproteobacteria</taxon>
        <taxon>Oceanospirillales</taxon>
        <taxon>Oceanospirillaceae</taxon>
        <taxon>Thalassolituus</taxon>
    </lineage>
</organism>
<evidence type="ECO:0000256" key="1">
    <source>
        <dbReference type="ARBA" id="ARBA00001139"/>
    </source>
</evidence>
<dbReference type="RefSeq" id="WP_076515271.1">
    <property type="nucleotide sequence ID" value="NZ_FTOH01000005.1"/>
</dbReference>
<comment type="cofactor">
    <cofactor evidence="2 9">
        <name>FAD</name>
        <dbReference type="ChEBI" id="CHEBI:57692"/>
    </cofactor>
</comment>
<dbReference type="InterPro" id="IPR036188">
    <property type="entry name" value="FAD/NAD-bd_sf"/>
</dbReference>
<feature type="region of interest" description="Disordered" evidence="10">
    <location>
        <begin position="494"/>
        <end position="516"/>
    </location>
</feature>
<evidence type="ECO:0000256" key="3">
    <source>
        <dbReference type="ARBA" id="ARBA00005012"/>
    </source>
</evidence>
<dbReference type="UniPathway" id="UPA00223">
    <property type="reaction ID" value="UER01008"/>
</dbReference>
<evidence type="ECO:0000256" key="6">
    <source>
        <dbReference type="ARBA" id="ARBA00022630"/>
    </source>
</evidence>
<dbReference type="NCBIfam" id="NF003605">
    <property type="entry name" value="PRK05257.1-4"/>
    <property type="match status" value="1"/>
</dbReference>
<comment type="similarity">
    <text evidence="4 9">Belongs to the MQO family.</text>
</comment>
<dbReference type="NCBIfam" id="NF003613">
    <property type="entry name" value="PRK05257.3-4"/>
    <property type="match status" value="1"/>
</dbReference>
<evidence type="ECO:0000256" key="10">
    <source>
        <dbReference type="SAM" id="MobiDB-lite"/>
    </source>
</evidence>
<accession>A0A1N7M8Z3</accession>
<dbReference type="GO" id="GO:0047545">
    <property type="term" value="F:(S)-2-hydroxyglutarate dehydrogenase activity"/>
    <property type="evidence" value="ECO:0007669"/>
    <property type="project" value="TreeGrafter"/>
</dbReference>
<keyword evidence="6 9" id="KW-0285">Flavoprotein</keyword>
<keyword evidence="7 9" id="KW-0274">FAD</keyword>
<dbReference type="STRING" id="484498.SAMN05421686_10536"/>
<dbReference type="Gene3D" id="3.30.9.10">
    <property type="entry name" value="D-Amino Acid Oxidase, subunit A, domain 2"/>
    <property type="match status" value="1"/>
</dbReference>
<dbReference type="NCBIfam" id="NF003603">
    <property type="entry name" value="PRK05257.1-1"/>
    <property type="match status" value="1"/>
</dbReference>
<evidence type="ECO:0000313" key="11">
    <source>
        <dbReference type="EMBL" id="SIS82585.1"/>
    </source>
</evidence>
<dbReference type="GO" id="GO:0008924">
    <property type="term" value="F:L-malate dehydrogenase (quinone) activity"/>
    <property type="evidence" value="ECO:0007669"/>
    <property type="project" value="UniProtKB-UniRule"/>
</dbReference>
<evidence type="ECO:0000313" key="12">
    <source>
        <dbReference type="Proteomes" id="UP000185639"/>
    </source>
</evidence>